<gene>
    <name evidence="3" type="ordered locus">SP70585_0074</name>
</gene>
<evidence type="ECO:0000313" key="4">
    <source>
        <dbReference type="Proteomes" id="UP000002211"/>
    </source>
</evidence>
<dbReference type="HOGENOM" id="CLU_000854_0_0_9"/>
<proteinExistence type="predicted"/>
<dbReference type="Proteomes" id="UP000002211">
    <property type="component" value="Chromosome"/>
</dbReference>
<dbReference type="NCBIfam" id="TIGR01665">
    <property type="entry name" value="put_anti_recept"/>
    <property type="match status" value="1"/>
</dbReference>
<sequence>MIYLTEGNTPLNEAYNDEIVHLGNNTYQLTFRFPTSDPKWELLKEETFLTADDLHGEQDFYIFEVEKQQGYIQVYANQVISLLNNYIVSSIEVDRVSGTRVLSAFAGSITRANPFSFFSDIDDRHTLNIKDKNAMEVLAKGKHSILGQWGGDMVRNGYNLRLLKNGGSENESLFMYKKNLSSYQHKTSTKSLKTRITFKTTVKGEGENAVDHDYMVVIDSPLLGNYSQIYEDVVEVNDQDVTDEASLIEYGKQYFRTSMCDMLEDNLEISVVGQSDVAVQMFDVVSFYHEWYGLDVRKKITKYTYSPMAKLLKSIGFGTFQSSLANAIGGIVNDAVLNESRNLHQIFEERLKKEIANADRAFDAEFSKREKTITDAIELAKAKAEEVKQELSDTINQRFNSFDNGPLKEAKRKAEEALRNAGASSSLAQESKRIGLDSVARLEAFKSQTTSAQTALSGDLDALKRTIANDIRPKQAQAEAEIAKQVEALSRTKNELDGASTLLAQEAKRIELDSVARLEAFKSQTTSAQTALSGDLDALKRTIANDIRPKQAQAEAEIAKQVEALSRTKNELAGASTLLAQEAKRIELDSVARLEAFKSQTTSAQTALSGDLDALKRTIANDIRPKQAQAETEIAKQVEALSRTKNELAGVKSAQATYEETTTRRLSELTNLANGKASKSELTQTAEELASRIASVQAGSSRNYFRNSRSRTFTTGGQAVYDYRTFIVPDFWKNSDRFKRDYVRISFDVTFPVALVNDMPAMVHFSAHPWYAYRNLIFKGGTVERQHFEFTIDLSSSSEDYQTNNVFIRFGTNYGFPAGLQVVIENAMLSVGNYFPAYQPAYEDQEDRVSVVESNFKQRADSLDAGVSRLTEGLRTKADISSLNVTAENIRQSVKSLETDTQNKLNQKLSQAEFEVRAGSIRQEILNATKDKANKSELTQTAEELASKIASVQASGRNLFLNSLFKQDIPKTGIWTTSTYTATIDSESKYLGHKALKIIGLNPSGRDGGNPKVTYPALGQFGKVIPGSTTNQDVTISFYAKANKNGIMLRSRLGNIGYKTGNVTLSTEIKRYVVHIPKGWTNESKQTTNEWLFNFNQEGTVWIWMPKFEISDVDTSYSEAPEDIEGQISTVESTFKQRANSLEAGVNRLTEGLRTKADISSLNVTAENIRQSVKSLETDTQNKLNQKLSQAEFEVRAGSIRQEILNATKDKASKSELTQTAEELASRIASVKVGGRNYYRDSEKIRTSTRFFSFPLHPYLSQENVGETWTLSFDLKINEGGEIRPLLFYHYQTNRFGLKASADITPSKEWQRFTFTGPVIFPNDDPRYSRGEMALYDHGGNNNYSVRRIKLEKGTLATDWSPAPEDIEGQISTVESTFKQRANSLEAGVNRLTEGLRTKVDISALNVTAENIRQSVKSLETDTQNKLNQKLSQAEFEVRAGSIRQEILNATKDKASKSELTQTAEELSSKIASVQVGGRNYIRNGQFKNGSKNWLEYQSVNFGLNFNYQHSQNPNNRNRSGLHFYHDSQDVANFFGIQQSFAFEGVRGEKVSVSLLVSKDGSDSYSGLKVALHYIKNKNIIGQEWQNIPSPQITSKYKRFTFTFTLSDDVENLNLMLFGEKGKTINLYVTDVQLERGSVATDYKEAPEDIEGQISTVESNFKQRADSLEAGVSRLTEGLRTKVDISALNVTAENIRQSVKSLETDTQNKLNQKLSQAEFEVRAGSIRQEILNATKDKASKSELTQTAEELASRIASVKVGGRNYYRDSEKIRTSTRFFSFPLHPYLSQENVGETWTLSFDLKINEGGEIRPLLFYHYQTNRFGLKASADITPSKEWQRFTFTGPVIFPNDDPRYSRGEMALYDHGGNNNYSVRRIKLEKGTLATDWSPAPEDIEGQISTVESTFKQRANSLEAGVNRLTEGLRTKVDISALNVTAENIRQSVKSLETDTQNKLNQKLSQAEFEVRAGSIRQEILNATKDKADKTLVVSEAGKLREEFSKMKVGGRNLWIKSKTVGAVIEKLPENHVTGQKECYRLENNSTLTFNIEPDFSSRLYQKVTFSAWVKYENVVQGRNFWNVFNCFKHYLFRKNSETGVQSGPDYATLGMYKGSADWKYITFTYDYSEKTNFDQLKTSLRFNLEGATSGTAWVTGIKVEIGSVATDWSPAPEDADGLITEAKATFERTAQGLRTDLSAIQEYVNKDGQRQEALQRYTREESTRQAIAVRELVNRDFVGKATYQEDVKGINQRIEAVKTSANKDIASQIASYRQSVDGKFTDISSQITTYKQDVGGQISGLSNRLTSSEQGTTTQISNLSNRINSNKQGADNQISNLKTQVATNKDNAERQMGRISDQVSANKANADSQFVNVTNQLARKVETTDFQRVKETSKLYERILGNTENGIADKVARMALTNQLFQVEVGKVAKGGRNYIRNGQFKNGSKNWLEYQSVNFGLNFNYQHSQNPNNRNRPGLHFYHDSQDVANFFGIQQSFAFDGIRGEKVSVSLLVSKDGGDSNSGLKVALHYIKNKNIIGQEWQNIPSPQITSKYKRFTFTFTLSDDVENLNLMLFGEKGKTINLYVTDVQLERGSVATDYKEAPEDTDEAIRSVQSQLNGSWAVQNINSAGDIISGINLGANGHNRFVGKLTHITGETLIDRAVIKSAMVDKLKTGNFEAGSVTTTILDAEAVTAEKLKVDDALIKKLTATDAFIYELISKRIFSTKVESVISSSTFLEAYQGRIGGFTLGQFDQGGGRWISGVNQFSVGMGNGAGYGVRTAFWANWGNNWNYAGPKAWNVNTDGKMYCRNEVGFYDQVDFSNSSRANFYGNTTFSRSPVFSNGIELGSKDVLGDGWNPKGGRNAVVWWNQVGSGSVKYWMEQKSDRRLKENITDTAVKALDKINRLRMVAFDFIENKKHEEIGLIAQEAETIVPRIVSRDPENPDGYLHIDYTALVPYLIKAIQELNQKIEKMEKTIA</sequence>
<dbReference type="RefSeq" id="WP_000639852.1">
    <property type="nucleotide sequence ID" value="NC_012468.1"/>
</dbReference>
<accession>C1C9R1</accession>
<reference evidence="4" key="1">
    <citation type="journal article" date="2010" name="Genome Biol.">
        <title>Structure and dynamics of the pan-genome of Streptococcus pneumoniae and closely related species.</title>
        <authorList>
            <person name="Donati C."/>
            <person name="Hiller N.L."/>
            <person name="Tettelin H."/>
            <person name="Muzzi A."/>
            <person name="Croucher N.J."/>
            <person name="Angiuoli S.V."/>
            <person name="Oggioni M."/>
            <person name="Dunning Hotopp J.C."/>
            <person name="Hu F.Z."/>
            <person name="Riley D.R."/>
            <person name="Covacci A."/>
            <person name="Mitchell T.J."/>
            <person name="Bentley S.D."/>
            <person name="Kilian M."/>
            <person name="Ehrlich G.D."/>
            <person name="Rappuoli R."/>
            <person name="Moxon E.R."/>
            <person name="Masignani V."/>
        </authorList>
    </citation>
    <scope>NUCLEOTIDE SEQUENCE [LARGE SCALE GENOMIC DNA]</scope>
    <source>
        <strain evidence="4">70585</strain>
    </source>
</reference>
<dbReference type="PANTHER" id="PTHR34491:SF156">
    <property type="entry name" value="KINESIN MOTOR DOMAIN-CONTAINING PROTEIN"/>
    <property type="match status" value="1"/>
</dbReference>
<evidence type="ECO:0000259" key="2">
    <source>
        <dbReference type="PROSITE" id="PS51688"/>
    </source>
</evidence>
<dbReference type="PROSITE" id="PS51688">
    <property type="entry name" value="ICA"/>
    <property type="match status" value="1"/>
</dbReference>
<evidence type="ECO:0000256" key="1">
    <source>
        <dbReference type="SAM" id="Coils"/>
    </source>
</evidence>
<dbReference type="Pfam" id="PF06605">
    <property type="entry name" value="Prophage_tail"/>
    <property type="match status" value="1"/>
</dbReference>
<dbReference type="PANTHER" id="PTHR34491">
    <property type="entry name" value="A-TYPE INCLUSION PROTEIN, PUTATIVE-RELATED"/>
    <property type="match status" value="1"/>
</dbReference>
<dbReference type="InterPro" id="IPR030392">
    <property type="entry name" value="S74_ICA"/>
</dbReference>
<organism evidence="3 4">
    <name type="scientific">Streptococcus pneumoniae (strain 70585)</name>
    <dbReference type="NCBI Taxonomy" id="488221"/>
    <lineage>
        <taxon>Bacteria</taxon>
        <taxon>Bacillati</taxon>
        <taxon>Bacillota</taxon>
        <taxon>Bacilli</taxon>
        <taxon>Lactobacillales</taxon>
        <taxon>Streptococcaceae</taxon>
        <taxon>Streptococcus</taxon>
    </lineage>
</organism>
<dbReference type="KEGG" id="snm:SP70585_0074"/>
<name>C1C9R1_STRP7</name>
<keyword evidence="1" id="KW-0175">Coiled coil</keyword>
<dbReference type="SUPFAM" id="SSF49785">
    <property type="entry name" value="Galactose-binding domain-like"/>
    <property type="match status" value="2"/>
</dbReference>
<dbReference type="Pfam" id="PF13884">
    <property type="entry name" value="Peptidase_S74"/>
    <property type="match status" value="1"/>
</dbReference>
<dbReference type="InterPro" id="IPR010572">
    <property type="entry name" value="Tail_dom"/>
</dbReference>
<dbReference type="InterPro" id="IPR008979">
    <property type="entry name" value="Galactose-bd-like_sf"/>
</dbReference>
<dbReference type="EMBL" id="CP000918">
    <property type="protein sequence ID" value="ACO17999.1"/>
    <property type="molecule type" value="Genomic_DNA"/>
</dbReference>
<feature type="coiled-coil region" evidence="1">
    <location>
        <begin position="370"/>
        <end position="397"/>
    </location>
</feature>
<protein>
    <submittedName>
        <fullName evidence="3">PblB</fullName>
    </submittedName>
</protein>
<dbReference type="Gene3D" id="2.60.120.260">
    <property type="entry name" value="Galactose-binding domain-like"/>
    <property type="match status" value="3"/>
</dbReference>
<feature type="domain" description="Peptidase S74" evidence="2">
    <location>
        <begin position="2876"/>
        <end position="2969"/>
    </location>
</feature>
<evidence type="ECO:0000313" key="3">
    <source>
        <dbReference type="EMBL" id="ACO17999.1"/>
    </source>
</evidence>
<dbReference type="InterPro" id="IPR007119">
    <property type="entry name" value="Phage_tail_spike_N"/>
</dbReference>